<keyword evidence="1" id="KW-0812">Transmembrane</keyword>
<gene>
    <name evidence="2" type="ORF">NKR23_g2133</name>
</gene>
<sequence>MTGLVWSGICIEDSLLRLQAGQRARRHYLLTLLSIFFSLPTRSLFRCLVMFLVSVFLTAVQFVALPPLLERVPEKQALWVAFGLPIALEQATDGAWIFITVELDTHLHNSLIGAKLSHKQRDALRKCISLDTAIRIFITKILIAVVSLTLAFRPAMGTPLALVASPTLVAVNQLSRRLMGQEKALDQYWERRVQRNRSFDECSSRSGRLEFEKSEGVLRRSQIWREVCDKVRAGIWTVFLFSVCYYTSNNLRTSIKGKIIKDAMTLDSHLDKLSKSWVPAKTLMETYDDVQRGRSDLEAGLRGPPDGTCDVRISTPVAV</sequence>
<feature type="transmembrane region" description="Helical" evidence="1">
    <location>
        <begin position="51"/>
        <end position="69"/>
    </location>
</feature>
<reference evidence="2" key="1">
    <citation type="submission" date="2022-07" db="EMBL/GenBank/DDBJ databases">
        <title>Fungi with potential for degradation of polypropylene.</title>
        <authorList>
            <person name="Gostincar C."/>
        </authorList>
    </citation>
    <scope>NUCLEOTIDE SEQUENCE</scope>
    <source>
        <strain evidence="2">EXF-13308</strain>
    </source>
</reference>
<name>A0AA38VVN9_9PEZI</name>
<keyword evidence="1" id="KW-1133">Transmembrane helix</keyword>
<keyword evidence="3" id="KW-1185">Reference proteome</keyword>
<dbReference type="EMBL" id="JANBVO010000003">
    <property type="protein sequence ID" value="KAJ9155514.1"/>
    <property type="molecule type" value="Genomic_DNA"/>
</dbReference>
<evidence type="ECO:0000256" key="1">
    <source>
        <dbReference type="SAM" id="Phobius"/>
    </source>
</evidence>
<accession>A0AA38VVN9</accession>
<dbReference type="Proteomes" id="UP001174694">
    <property type="component" value="Unassembled WGS sequence"/>
</dbReference>
<dbReference type="AlphaFoldDB" id="A0AA38VVN9"/>
<evidence type="ECO:0000313" key="2">
    <source>
        <dbReference type="EMBL" id="KAJ9155514.1"/>
    </source>
</evidence>
<proteinExistence type="predicted"/>
<evidence type="ECO:0000313" key="3">
    <source>
        <dbReference type="Proteomes" id="UP001174694"/>
    </source>
</evidence>
<comment type="caution">
    <text evidence="2">The sequence shown here is derived from an EMBL/GenBank/DDBJ whole genome shotgun (WGS) entry which is preliminary data.</text>
</comment>
<organism evidence="2 3">
    <name type="scientific">Pleurostoma richardsiae</name>
    <dbReference type="NCBI Taxonomy" id="41990"/>
    <lineage>
        <taxon>Eukaryota</taxon>
        <taxon>Fungi</taxon>
        <taxon>Dikarya</taxon>
        <taxon>Ascomycota</taxon>
        <taxon>Pezizomycotina</taxon>
        <taxon>Sordariomycetes</taxon>
        <taxon>Sordariomycetidae</taxon>
        <taxon>Calosphaeriales</taxon>
        <taxon>Pleurostomataceae</taxon>
        <taxon>Pleurostoma</taxon>
    </lineage>
</organism>
<keyword evidence="1" id="KW-0472">Membrane</keyword>
<protein>
    <submittedName>
        <fullName evidence="2">Uncharacterized protein</fullName>
    </submittedName>
</protein>